<feature type="transmembrane region" description="Helical" evidence="1">
    <location>
        <begin position="60"/>
        <end position="80"/>
    </location>
</feature>
<dbReference type="AlphaFoldDB" id="A0A7K4NLC2"/>
<evidence type="ECO:0000313" key="3">
    <source>
        <dbReference type="Proteomes" id="UP000529843"/>
    </source>
</evidence>
<feature type="transmembrane region" description="Helical" evidence="1">
    <location>
        <begin position="136"/>
        <end position="155"/>
    </location>
</feature>
<gene>
    <name evidence="2" type="ORF">HX804_02145</name>
</gene>
<comment type="caution">
    <text evidence="2">The sequence shown here is derived from an EMBL/GenBank/DDBJ whole genome shotgun (WGS) entry which is preliminary data.</text>
</comment>
<dbReference type="Proteomes" id="UP000529843">
    <property type="component" value="Unassembled WGS sequence"/>
</dbReference>
<feature type="transmembrane region" description="Helical" evidence="1">
    <location>
        <begin position="161"/>
        <end position="180"/>
    </location>
</feature>
<evidence type="ECO:0000313" key="2">
    <source>
        <dbReference type="EMBL" id="NWK02095.1"/>
    </source>
</evidence>
<accession>A0A7K4NLC2</accession>
<name>A0A7K4NLC2_9ARCH</name>
<feature type="transmembrane region" description="Helical" evidence="1">
    <location>
        <begin position="87"/>
        <end position="106"/>
    </location>
</feature>
<dbReference type="EMBL" id="JACAST010000011">
    <property type="protein sequence ID" value="NWK02095.1"/>
    <property type="molecule type" value="Genomic_DNA"/>
</dbReference>
<proteinExistence type="predicted"/>
<keyword evidence="1" id="KW-0472">Membrane</keyword>
<sequence>MRYKYQTPEWHDEVVRSIGKGTLEGISVDFNLFLKNYFYNQFSSAPNYLFGFDNKVNSSLIPFIPYIGLIPVLGGTVYILKIRPNKINSIVFVSVSSLTAFLIFLVGDFDTHFFAIVIMPLLVLGIINFRNANRNFTPLLILPVVFTITLSIIHLRAPEHFLIILISIIAISAIFIMEVIPKIIRIKTKNYDDLFSGNVKIIIIIIISLILVGNLGYSYVTFKISSSGIPFTNIQDEISFISQNRQIEQVGLDWKPLIDELKKQPGIEESVIMSSYFYLSYHIQSKSVFATFNEGPENDSIENYILRKNWNDIELMNSNIRSNPIDRHNIIKPTPDYIIYTPTTSYLKTEGWQPPDQLEYLKILSDPNNKEIPPNFELIYQSDLPQKVIVYKINYD</sequence>
<feature type="transmembrane region" description="Helical" evidence="1">
    <location>
        <begin position="112"/>
        <end position="129"/>
    </location>
</feature>
<organism evidence="2 3">
    <name type="scientific">Marine Group I thaumarchaeote</name>
    <dbReference type="NCBI Taxonomy" id="2511932"/>
    <lineage>
        <taxon>Archaea</taxon>
        <taxon>Nitrososphaerota</taxon>
        <taxon>Marine Group I</taxon>
    </lineage>
</organism>
<keyword evidence="1" id="KW-0812">Transmembrane</keyword>
<reference evidence="2 3" key="1">
    <citation type="journal article" date="2019" name="Environ. Microbiol.">
        <title>Genomics insights into ecotype formation of ammonia-oxidizing archaea in the deep ocean.</title>
        <authorList>
            <person name="Wang Y."/>
            <person name="Huang J.M."/>
            <person name="Cui G.J."/>
            <person name="Nunoura T."/>
            <person name="Takaki Y."/>
            <person name="Li W.L."/>
            <person name="Li J."/>
            <person name="Gao Z.M."/>
            <person name="Takai K."/>
            <person name="Zhang A.Q."/>
            <person name="Stepanauskas R."/>
        </authorList>
    </citation>
    <scope>NUCLEOTIDE SEQUENCE [LARGE SCALE GENOMIC DNA]</scope>
    <source>
        <strain evidence="2 3">N8</strain>
    </source>
</reference>
<keyword evidence="1" id="KW-1133">Transmembrane helix</keyword>
<protein>
    <submittedName>
        <fullName evidence="2">Uncharacterized protein</fullName>
    </submittedName>
</protein>
<evidence type="ECO:0000256" key="1">
    <source>
        <dbReference type="SAM" id="Phobius"/>
    </source>
</evidence>
<feature type="transmembrane region" description="Helical" evidence="1">
    <location>
        <begin position="201"/>
        <end position="220"/>
    </location>
</feature>